<dbReference type="Pfam" id="PF01127">
    <property type="entry name" value="Sdh_cyt"/>
    <property type="match status" value="1"/>
</dbReference>
<dbReference type="PANTHER" id="PTHR10978">
    <property type="entry name" value="SUCCINATE DEHYDROGENASE CYTOCHROME B560 SUBUNIT"/>
    <property type="match status" value="1"/>
</dbReference>
<comment type="subcellular location">
    <subcellularLocation>
        <location evidence="2">Membrane</location>
        <topology evidence="2">Multi-pass membrane protein</topology>
    </subcellularLocation>
</comment>
<dbReference type="NCBIfam" id="TIGR02970">
    <property type="entry name" value="succ_dehyd_cytB"/>
    <property type="match status" value="1"/>
</dbReference>
<evidence type="ECO:0000256" key="3">
    <source>
        <dbReference type="ARBA" id="ARBA00007244"/>
    </source>
</evidence>
<reference evidence="14 15" key="1">
    <citation type="journal article" date="2018" name="Int. J. Syst. Bacteriol.">
        <title>Oceaniradius stylonemae gen. nov., sp. nov., isolated from a red alga, Stylonema cornu-cervi.</title>
        <authorList>
            <person name="Jeong S."/>
        </authorList>
    </citation>
    <scope>NUCLEOTIDE SEQUENCE [LARGE SCALE GENOMIC DNA]</scope>
    <source>
        <strain evidence="14 15">StC1</strain>
    </source>
</reference>
<protein>
    <recommendedName>
        <fullName evidence="4">Succinate dehydrogenase cytochrome b556 subunit</fullName>
    </recommendedName>
</protein>
<dbReference type="InterPro" id="IPR014314">
    <property type="entry name" value="Succ_DH_cytb556"/>
</dbReference>
<dbReference type="GO" id="GO:0006099">
    <property type="term" value="P:tricarboxylic acid cycle"/>
    <property type="evidence" value="ECO:0007669"/>
    <property type="project" value="InterPro"/>
</dbReference>
<comment type="cofactor">
    <cofactor evidence="12">
        <name>heme</name>
        <dbReference type="ChEBI" id="CHEBI:30413"/>
    </cofactor>
    <text evidence="12">The heme is bound between the two transmembrane subunits.</text>
</comment>
<evidence type="ECO:0000256" key="5">
    <source>
        <dbReference type="ARBA" id="ARBA00022617"/>
    </source>
</evidence>
<feature type="transmembrane region" description="Helical" evidence="13">
    <location>
        <begin position="43"/>
        <end position="66"/>
    </location>
</feature>
<keyword evidence="6 13" id="KW-0812">Transmembrane</keyword>
<dbReference type="EMBL" id="QFWV02000004">
    <property type="protein sequence ID" value="RKF07370.1"/>
    <property type="molecule type" value="Genomic_DNA"/>
</dbReference>
<dbReference type="GO" id="GO:0009055">
    <property type="term" value="F:electron transfer activity"/>
    <property type="evidence" value="ECO:0007669"/>
    <property type="project" value="InterPro"/>
</dbReference>
<evidence type="ECO:0000256" key="12">
    <source>
        <dbReference type="PIRSR" id="PIRSR000178-1"/>
    </source>
</evidence>
<keyword evidence="15" id="KW-1185">Reference proteome</keyword>
<dbReference type="PROSITE" id="PS01000">
    <property type="entry name" value="SDH_CYT_1"/>
    <property type="match status" value="1"/>
</dbReference>
<gene>
    <name evidence="14" type="primary">sdhC</name>
    <name evidence="14" type="ORF">DEM25_006030</name>
</gene>
<dbReference type="RefSeq" id="WP_109768937.1">
    <property type="nucleotide sequence ID" value="NZ_CP159474.1"/>
</dbReference>
<feature type="binding site" description="axial binding residue" evidence="12">
    <location>
        <position position="92"/>
    </location>
    <ligand>
        <name>heme</name>
        <dbReference type="ChEBI" id="CHEBI:30413"/>
        <note>ligand shared with second transmembrane subunit</note>
    </ligand>
    <ligandPart>
        <name>Fe</name>
        <dbReference type="ChEBI" id="CHEBI:18248"/>
    </ligandPart>
</feature>
<proteinExistence type="inferred from homology"/>
<dbReference type="Gene3D" id="1.20.1300.10">
    <property type="entry name" value="Fumarate reductase/succinate dehydrogenase, transmembrane subunit"/>
    <property type="match status" value="1"/>
</dbReference>
<name>A0A3A8AI59_9HYPH</name>
<dbReference type="OrthoDB" id="9799441at2"/>
<evidence type="ECO:0000313" key="14">
    <source>
        <dbReference type="EMBL" id="RKF07370.1"/>
    </source>
</evidence>
<dbReference type="CDD" id="cd03499">
    <property type="entry name" value="SQR_TypeC_SdhC"/>
    <property type="match status" value="1"/>
</dbReference>
<keyword evidence="5 12" id="KW-0349">Heme</keyword>
<comment type="subunit">
    <text evidence="11">Part of an enzyme complex containing four subunits: a flavoprotein, an iron-sulfur protein, plus two membrane-anchoring proteins, SdhC and SdhD. The complex can form homotrimers.</text>
</comment>
<dbReference type="GO" id="GO:0046872">
    <property type="term" value="F:metal ion binding"/>
    <property type="evidence" value="ECO:0007669"/>
    <property type="project" value="UniProtKB-KW"/>
</dbReference>
<dbReference type="AlphaFoldDB" id="A0A3A8AI59"/>
<organism evidence="14 15">
    <name type="scientific">Oceaniradius stylonematis</name>
    <dbReference type="NCBI Taxonomy" id="2184161"/>
    <lineage>
        <taxon>Bacteria</taxon>
        <taxon>Pseudomonadati</taxon>
        <taxon>Pseudomonadota</taxon>
        <taxon>Alphaproteobacteria</taxon>
        <taxon>Hyphomicrobiales</taxon>
        <taxon>Ahrensiaceae</taxon>
        <taxon>Oceaniradius</taxon>
    </lineage>
</organism>
<evidence type="ECO:0000313" key="15">
    <source>
        <dbReference type="Proteomes" id="UP000246132"/>
    </source>
</evidence>
<keyword evidence="9 12" id="KW-0408">Iron</keyword>
<comment type="similarity">
    <text evidence="3">Belongs to the cytochrome b560 family.</text>
</comment>
<evidence type="ECO:0000256" key="1">
    <source>
        <dbReference type="ARBA" id="ARBA00004050"/>
    </source>
</evidence>
<sequence>MSSTSSSATSGQARKERPLSPHLSIYKLIPNMIASIMHRITGVALYFGTVLVAWWLIAAAAGPAYFDYVNGFFGSLFGMLILLGYTWALMHHLLGGLRHFAWDASKLISKQMSTKLAYATFIGSGALTLLVWLIAMLVR</sequence>
<dbReference type="Proteomes" id="UP000246132">
    <property type="component" value="Unassembled WGS sequence"/>
</dbReference>
<evidence type="ECO:0000256" key="2">
    <source>
        <dbReference type="ARBA" id="ARBA00004141"/>
    </source>
</evidence>
<evidence type="ECO:0000256" key="7">
    <source>
        <dbReference type="ARBA" id="ARBA00022723"/>
    </source>
</evidence>
<keyword evidence="7 12" id="KW-0479">Metal-binding</keyword>
<evidence type="ECO:0000256" key="13">
    <source>
        <dbReference type="SAM" id="Phobius"/>
    </source>
</evidence>
<dbReference type="GO" id="GO:0016020">
    <property type="term" value="C:membrane"/>
    <property type="evidence" value="ECO:0007669"/>
    <property type="project" value="UniProtKB-SubCell"/>
</dbReference>
<evidence type="ECO:0000256" key="4">
    <source>
        <dbReference type="ARBA" id="ARBA00020076"/>
    </source>
</evidence>
<feature type="transmembrane region" description="Helical" evidence="13">
    <location>
        <begin position="72"/>
        <end position="95"/>
    </location>
</feature>
<evidence type="ECO:0000256" key="11">
    <source>
        <dbReference type="ARBA" id="ARBA00025912"/>
    </source>
</evidence>
<keyword evidence="10 13" id="KW-0472">Membrane</keyword>
<comment type="function">
    <text evidence="1">Membrane-anchoring subunit of succinate dehydrogenase (SDH).</text>
</comment>
<accession>A0A3A8AI59</accession>
<feature type="transmembrane region" description="Helical" evidence="13">
    <location>
        <begin position="116"/>
        <end position="138"/>
    </location>
</feature>
<evidence type="ECO:0000256" key="9">
    <source>
        <dbReference type="ARBA" id="ARBA00023004"/>
    </source>
</evidence>
<evidence type="ECO:0000256" key="8">
    <source>
        <dbReference type="ARBA" id="ARBA00022989"/>
    </source>
</evidence>
<dbReference type="PANTHER" id="PTHR10978:SF5">
    <property type="entry name" value="SUCCINATE DEHYDROGENASE CYTOCHROME B560 SUBUNIT, MITOCHONDRIAL"/>
    <property type="match status" value="1"/>
</dbReference>
<evidence type="ECO:0000256" key="6">
    <source>
        <dbReference type="ARBA" id="ARBA00022692"/>
    </source>
</evidence>
<comment type="caution">
    <text evidence="14">The sequence shown here is derived from an EMBL/GenBank/DDBJ whole genome shotgun (WGS) entry which is preliminary data.</text>
</comment>
<evidence type="ECO:0000256" key="10">
    <source>
        <dbReference type="ARBA" id="ARBA00023136"/>
    </source>
</evidence>
<dbReference type="InterPro" id="IPR034804">
    <property type="entry name" value="SQR/QFR_C/D"/>
</dbReference>
<dbReference type="SUPFAM" id="SSF81343">
    <property type="entry name" value="Fumarate reductase respiratory complex transmembrane subunits"/>
    <property type="match status" value="1"/>
</dbReference>
<dbReference type="PIRSF" id="PIRSF000178">
    <property type="entry name" value="SDH_cyt_b560"/>
    <property type="match status" value="1"/>
</dbReference>
<keyword evidence="8 13" id="KW-1133">Transmembrane helix</keyword>
<dbReference type="InterPro" id="IPR018495">
    <property type="entry name" value="Succ_DH_cyt_bsu_CS"/>
</dbReference>
<dbReference type="InterPro" id="IPR000701">
    <property type="entry name" value="SuccDH_FuR_B_TM-su"/>
</dbReference>